<dbReference type="InterPro" id="IPR036390">
    <property type="entry name" value="WH_DNA-bd_sf"/>
</dbReference>
<evidence type="ECO:0000259" key="5">
    <source>
        <dbReference type="PROSITE" id="PS50931"/>
    </source>
</evidence>
<protein>
    <submittedName>
        <fullName evidence="6">LysR family transcriptional regulator ArgP</fullName>
    </submittedName>
</protein>
<dbReference type="Pfam" id="PF03466">
    <property type="entry name" value="LysR_substrate"/>
    <property type="match status" value="1"/>
</dbReference>
<dbReference type="SUPFAM" id="SSF53850">
    <property type="entry name" value="Periplasmic binding protein-like II"/>
    <property type="match status" value="1"/>
</dbReference>
<dbReference type="NCBIfam" id="TIGR03298">
    <property type="entry name" value="argP"/>
    <property type="match status" value="1"/>
</dbReference>
<comment type="caution">
    <text evidence="6">The sequence shown here is derived from an EMBL/GenBank/DDBJ whole genome shotgun (WGS) entry which is preliminary data.</text>
</comment>
<dbReference type="InterPro" id="IPR000847">
    <property type="entry name" value="LysR_HTH_N"/>
</dbReference>
<dbReference type="NCBIfam" id="NF002964">
    <property type="entry name" value="PRK03635.1"/>
    <property type="match status" value="1"/>
</dbReference>
<dbReference type="RefSeq" id="WP_378166441.1">
    <property type="nucleotide sequence ID" value="NZ_JBHSBU010000001.1"/>
</dbReference>
<dbReference type="PRINTS" id="PR00039">
    <property type="entry name" value="HTHLYSR"/>
</dbReference>
<dbReference type="PROSITE" id="PS50931">
    <property type="entry name" value="HTH_LYSR"/>
    <property type="match status" value="1"/>
</dbReference>
<evidence type="ECO:0000256" key="3">
    <source>
        <dbReference type="ARBA" id="ARBA00023125"/>
    </source>
</evidence>
<gene>
    <name evidence="6" type="ORF">ACFOW7_16815</name>
</gene>
<dbReference type="SUPFAM" id="SSF46785">
    <property type="entry name" value="Winged helix' DNA-binding domain"/>
    <property type="match status" value="1"/>
</dbReference>
<keyword evidence="2" id="KW-0805">Transcription regulation</keyword>
<organism evidence="6 7">
    <name type="scientific">Chitinimonas lacunae</name>
    <dbReference type="NCBI Taxonomy" id="1963018"/>
    <lineage>
        <taxon>Bacteria</taxon>
        <taxon>Pseudomonadati</taxon>
        <taxon>Pseudomonadota</taxon>
        <taxon>Betaproteobacteria</taxon>
        <taxon>Neisseriales</taxon>
        <taxon>Chitinibacteraceae</taxon>
        <taxon>Chitinimonas</taxon>
    </lineage>
</organism>
<dbReference type="NCBIfam" id="NF009888">
    <property type="entry name" value="PRK13348.1"/>
    <property type="match status" value="1"/>
</dbReference>
<dbReference type="InterPro" id="IPR050176">
    <property type="entry name" value="LTTR"/>
</dbReference>
<evidence type="ECO:0000256" key="1">
    <source>
        <dbReference type="ARBA" id="ARBA00009437"/>
    </source>
</evidence>
<dbReference type="EMBL" id="JBHSBU010000001">
    <property type="protein sequence ID" value="MFC4160999.1"/>
    <property type="molecule type" value="Genomic_DNA"/>
</dbReference>
<dbReference type="InterPro" id="IPR005119">
    <property type="entry name" value="LysR_subst-bd"/>
</dbReference>
<accession>A0ABV8MSH4</accession>
<evidence type="ECO:0000313" key="6">
    <source>
        <dbReference type="EMBL" id="MFC4160999.1"/>
    </source>
</evidence>
<keyword evidence="7" id="KW-1185">Reference proteome</keyword>
<name>A0ABV8MSH4_9NEIS</name>
<dbReference type="InterPro" id="IPR036388">
    <property type="entry name" value="WH-like_DNA-bd_sf"/>
</dbReference>
<evidence type="ECO:0000313" key="7">
    <source>
        <dbReference type="Proteomes" id="UP001595791"/>
    </source>
</evidence>
<keyword evidence="3" id="KW-0238">DNA-binding</keyword>
<evidence type="ECO:0000256" key="2">
    <source>
        <dbReference type="ARBA" id="ARBA00023015"/>
    </source>
</evidence>
<dbReference type="Pfam" id="PF00126">
    <property type="entry name" value="HTH_1"/>
    <property type="match status" value="1"/>
</dbReference>
<evidence type="ECO:0000256" key="4">
    <source>
        <dbReference type="ARBA" id="ARBA00023163"/>
    </source>
</evidence>
<dbReference type="PANTHER" id="PTHR30579:SF2">
    <property type="entry name" value="HTH-TYPE TRANSCRIPTIONAL REGULATOR ARGP"/>
    <property type="match status" value="1"/>
</dbReference>
<keyword evidence="4" id="KW-0804">Transcription</keyword>
<comment type="similarity">
    <text evidence="1">Belongs to the LysR transcriptional regulatory family.</text>
</comment>
<reference evidence="7" key="1">
    <citation type="journal article" date="2019" name="Int. J. Syst. Evol. Microbiol.">
        <title>The Global Catalogue of Microorganisms (GCM) 10K type strain sequencing project: providing services to taxonomists for standard genome sequencing and annotation.</title>
        <authorList>
            <consortium name="The Broad Institute Genomics Platform"/>
            <consortium name="The Broad Institute Genome Sequencing Center for Infectious Disease"/>
            <person name="Wu L."/>
            <person name="Ma J."/>
        </authorList>
    </citation>
    <scope>NUCLEOTIDE SEQUENCE [LARGE SCALE GENOMIC DNA]</scope>
    <source>
        <strain evidence="7">LMG 29894</strain>
    </source>
</reference>
<dbReference type="Gene3D" id="1.10.10.10">
    <property type="entry name" value="Winged helix-like DNA-binding domain superfamily/Winged helix DNA-binding domain"/>
    <property type="match status" value="1"/>
</dbReference>
<dbReference type="PANTHER" id="PTHR30579">
    <property type="entry name" value="TRANSCRIPTIONAL REGULATOR"/>
    <property type="match status" value="1"/>
</dbReference>
<proteinExistence type="inferred from homology"/>
<dbReference type="Gene3D" id="3.40.190.290">
    <property type="match status" value="1"/>
</dbReference>
<dbReference type="Proteomes" id="UP001595791">
    <property type="component" value="Unassembled WGS sequence"/>
</dbReference>
<dbReference type="InterPro" id="IPR017685">
    <property type="entry name" value="ArgP"/>
</dbReference>
<feature type="domain" description="HTH lysR-type" evidence="5">
    <location>
        <begin position="2"/>
        <end position="58"/>
    </location>
</feature>
<sequence>MLDGRLLDAFLTVAREGSFERAATVLHLTQSAVSQRVRALETRFGQTLLTRSRPCLPTGAGQTLLRYLDRIRLLEEEASRALQGEEAGPSRLRIAVNADSLHAWFPAVLSEAFADTPYLCELELDNEDYTHELLAHGEVLGCVSTRPRAMRGCEAIALGALRYLCVAAPAFARRYFPRGLDRSTLLKAPALVYDRKDKLHNAYLAQEFGIGAEAYPFHLVPSSQAFVDLARLAFGYVLVPEPTVRTLLANGELVDLAPGRPLDMPLYWHAWQIQAPGVEAVFRRIVTGARQRLRQDEDSVLGGAR</sequence>